<evidence type="ECO:0000313" key="5">
    <source>
        <dbReference type="Proteomes" id="UP001196870"/>
    </source>
</evidence>
<dbReference type="Proteomes" id="UP001196870">
    <property type="component" value="Unassembled WGS sequence"/>
</dbReference>
<evidence type="ECO:0000259" key="2">
    <source>
        <dbReference type="Pfam" id="PF05378"/>
    </source>
</evidence>
<dbReference type="Pfam" id="PF05378">
    <property type="entry name" value="Hydant_A_N"/>
    <property type="match status" value="1"/>
</dbReference>
<dbReference type="PANTHER" id="PTHR11365">
    <property type="entry name" value="5-OXOPROLINASE RELATED"/>
    <property type="match status" value="1"/>
</dbReference>
<evidence type="ECO:0000313" key="4">
    <source>
        <dbReference type="EMBL" id="MBR0662935.1"/>
    </source>
</evidence>
<dbReference type="SUPFAM" id="SSF53067">
    <property type="entry name" value="Actin-like ATPase domain"/>
    <property type="match status" value="1"/>
</dbReference>
<dbReference type="InterPro" id="IPR043129">
    <property type="entry name" value="ATPase_NBD"/>
</dbReference>
<dbReference type="Pfam" id="PF01968">
    <property type="entry name" value="Hydantoinase_A"/>
    <property type="match status" value="1"/>
</dbReference>
<comment type="caution">
    <text evidence="4">The sequence shown here is derived from an EMBL/GenBank/DDBJ whole genome shotgun (WGS) entry which is preliminary data.</text>
</comment>
<evidence type="ECO:0000259" key="3">
    <source>
        <dbReference type="Pfam" id="PF19278"/>
    </source>
</evidence>
<dbReference type="InterPro" id="IPR045079">
    <property type="entry name" value="Oxoprolinase-like"/>
</dbReference>
<evidence type="ECO:0000259" key="1">
    <source>
        <dbReference type="Pfam" id="PF01968"/>
    </source>
</evidence>
<gene>
    <name evidence="4" type="ORF">GXW71_01080</name>
</gene>
<dbReference type="Pfam" id="PF19278">
    <property type="entry name" value="Hydant_A_C"/>
    <property type="match status" value="1"/>
</dbReference>
<feature type="domain" description="Acetophenone carboxylase-like C-terminal" evidence="3">
    <location>
        <begin position="506"/>
        <end position="680"/>
    </location>
</feature>
<keyword evidence="5" id="KW-1185">Reference proteome</keyword>
<dbReference type="RefSeq" id="WP_211850526.1">
    <property type="nucleotide sequence ID" value="NZ_JAAGBB010000001.1"/>
</dbReference>
<feature type="domain" description="Hydantoinase A/oxoprolinase" evidence="1">
    <location>
        <begin position="208"/>
        <end position="494"/>
    </location>
</feature>
<sequence>MARWRVGVDSGGTFTDVCLFDEEAGRVDVWKVPSTPDDPSRGIAQGVEEGMRRVAPDAAEPGASVAYFGHGTTVATNALIQHRGVRTGLVTTDGFRDLLEIGRQKRPDLYDMQADKPPTLVPRDLRMEVPERVRHTGEIDTPLDEARMRAAAEALKAAGVKAIAVSFLYGFIRPEHEQRAVAILREAMPDAFISAGHEIAPEFREFERLSTVVLNAYLGPIMRNYIERLTPRLQAIGMRATPHLTQSNGGVIGFGTAAEMPVRAVLSGPSTGVVGAQAVGNLAGFPDLITFDMGGTSTDVALLNGGVCKLTSEAIVHGYPIKAPMLDIHTVGAGGGSIAHIDSGGLLKVGPRSCGADPGPVCYDRGNTEPATTDANVVLQTLNPEYLLGGRMRVRQDLAKQAIGRLADQLGLGLMETAQGILSVVTANMARAIRVISVQRGYDPRDYTLMAFGGAGPLHAARLAKELDMTRVLVPRNPGILCAMGLLLTDLRADFAATRLLPATVASVDEVAASFDGLALRAEEWFVHEGISDADRRLTRTADMRYAGQNYELPVPLPEGPVTEATIATLAEGFAEAHRQRYGFIAEEEPVQIVTLRLEATGLVRKAELRSYPDAGPDASAAIMGERDVWFPEAGAFVQTPIYSRDGLQPGNRFAGPAIVEQMDTTTVVPPGMTARVDPWLNLILEVSA</sequence>
<dbReference type="EMBL" id="JAAGBB010000001">
    <property type="protein sequence ID" value="MBR0662935.1"/>
    <property type="molecule type" value="Genomic_DNA"/>
</dbReference>
<dbReference type="InterPro" id="IPR008040">
    <property type="entry name" value="Hydant_A_N"/>
</dbReference>
<dbReference type="InterPro" id="IPR002821">
    <property type="entry name" value="Hydantoinase_A"/>
</dbReference>
<name>A0ABS5ERM3_9PROT</name>
<dbReference type="PANTHER" id="PTHR11365:SF23">
    <property type="entry name" value="HYPOTHETICAL 5-OXOPROLINASE (EUROFUNG)-RELATED"/>
    <property type="match status" value="1"/>
</dbReference>
<dbReference type="InterPro" id="IPR049517">
    <property type="entry name" value="ACX-like_C"/>
</dbReference>
<reference evidence="5" key="1">
    <citation type="journal article" date="2021" name="Syst. Appl. Microbiol.">
        <title>Roseomonas hellenica sp. nov., isolated from roots of wild-growing Alkanna tinctoria.</title>
        <authorList>
            <person name="Rat A."/>
            <person name="Naranjo H.D."/>
            <person name="Lebbe L."/>
            <person name="Cnockaert M."/>
            <person name="Krigas N."/>
            <person name="Grigoriadou K."/>
            <person name="Maloupa E."/>
            <person name="Willems A."/>
        </authorList>
    </citation>
    <scope>NUCLEOTIDE SEQUENCE [LARGE SCALE GENOMIC DNA]</scope>
    <source>
        <strain evidence="5">LMG 31523</strain>
    </source>
</reference>
<proteinExistence type="predicted"/>
<accession>A0ABS5ERM3</accession>
<feature type="domain" description="Hydantoinase/oxoprolinase N-terminal" evidence="2">
    <location>
        <begin position="5"/>
        <end position="187"/>
    </location>
</feature>
<protein>
    <submittedName>
        <fullName evidence="4">Hydantoinase/oxoprolinase family protein</fullName>
    </submittedName>
</protein>
<organism evidence="4 5">
    <name type="scientific">Plastoroseomonas hellenica</name>
    <dbReference type="NCBI Taxonomy" id="2687306"/>
    <lineage>
        <taxon>Bacteria</taxon>
        <taxon>Pseudomonadati</taxon>
        <taxon>Pseudomonadota</taxon>
        <taxon>Alphaproteobacteria</taxon>
        <taxon>Acetobacterales</taxon>
        <taxon>Acetobacteraceae</taxon>
        <taxon>Plastoroseomonas</taxon>
    </lineage>
</organism>